<protein>
    <submittedName>
        <fullName evidence="4">Uncharacterized protein</fullName>
    </submittedName>
</protein>
<sequence>MVSCCLQTFASMMKKDNWPGMKVVSVMAGTTRWHSLSKSTVPQCLTSMSNLNANLLLNYKLLDHLTLRSSFGYNTTINNDRRITPMSAQNPSTFGLNGQSSFGTGNFKNWIAEPQIEYSASIGKGTLDVLGGATYNKRNNTTILTTGRNYSNDDLLGTLAGAGVVNGTNTFVDYNYQAFFGRINYNWGDKYIVNLTGRRDGSSRFASNQRFSNFGAVGAAWLFSNENFLKDSKIISYGKLRGSYGKTGNDQIQDYYFYDSWSPGATYADSTTLAPTRLYNPALHWEANQKAEVAIELGLLKDRFVLTTALYRNISSDPLVQYPLPSVAGFKTITSNLNGVRVENRGIEIALSTKNFNGEIFKWSTDFNIAVPQNKLLAYPNLETSTYASTYTIGKSLNQLIGYQFTGVDPKTGLYTIQDADNNGAGTSADFQPLQNTDPKYYGGMNNSFSYKGFTLSFFLQFTKQLGVHWRTNNLFNSPGTAYNVPVEALDRWQTEDQITDVQKFTTSSGSIIGTSGFFAMMFSSAKFTDASFLRLKNASLTYELPSEWIRHLGMRSGRFYIQGQNLITITGYKVSDPEIQNYTIMAPLRTIAGGLQFTL</sequence>
<dbReference type="AlphaFoldDB" id="A0A2U2PCZ0"/>
<dbReference type="Gene3D" id="2.40.170.20">
    <property type="entry name" value="TonB-dependent receptor, beta-barrel domain"/>
    <property type="match status" value="1"/>
</dbReference>
<reference evidence="4 5" key="1">
    <citation type="submission" date="2018-04" db="EMBL/GenBank/DDBJ databases">
        <title>Pedobacter chongqingensis sp. nov., isolated from a rottenly hemp rope.</title>
        <authorList>
            <person name="Cai Y."/>
        </authorList>
    </citation>
    <scope>NUCLEOTIDE SEQUENCE [LARGE SCALE GENOMIC DNA]</scope>
    <source>
        <strain evidence="4 5">FJ4-8</strain>
    </source>
</reference>
<accession>A0A2U2PCZ0</accession>
<dbReference type="Proteomes" id="UP000245647">
    <property type="component" value="Unassembled WGS sequence"/>
</dbReference>
<comment type="subcellular location">
    <subcellularLocation>
        <location evidence="1">Cell outer membrane</location>
    </subcellularLocation>
</comment>
<name>A0A2U2PCZ0_9SPHI</name>
<keyword evidence="2" id="KW-0472">Membrane</keyword>
<proteinExistence type="predicted"/>
<dbReference type="GO" id="GO:0009279">
    <property type="term" value="C:cell outer membrane"/>
    <property type="evidence" value="ECO:0007669"/>
    <property type="project" value="UniProtKB-SubCell"/>
</dbReference>
<keyword evidence="5" id="KW-1185">Reference proteome</keyword>
<comment type="caution">
    <text evidence="4">The sequence shown here is derived from an EMBL/GenBank/DDBJ whole genome shotgun (WGS) entry which is preliminary data.</text>
</comment>
<dbReference type="InterPro" id="IPR036942">
    <property type="entry name" value="Beta-barrel_TonB_sf"/>
</dbReference>
<keyword evidence="3" id="KW-0998">Cell outer membrane</keyword>
<evidence type="ECO:0000256" key="1">
    <source>
        <dbReference type="ARBA" id="ARBA00004442"/>
    </source>
</evidence>
<dbReference type="SUPFAM" id="SSF56935">
    <property type="entry name" value="Porins"/>
    <property type="match status" value="1"/>
</dbReference>
<dbReference type="EMBL" id="QEAS01000016">
    <property type="protein sequence ID" value="PWG79174.1"/>
    <property type="molecule type" value="Genomic_DNA"/>
</dbReference>
<evidence type="ECO:0000313" key="5">
    <source>
        <dbReference type="Proteomes" id="UP000245647"/>
    </source>
</evidence>
<evidence type="ECO:0000256" key="2">
    <source>
        <dbReference type="ARBA" id="ARBA00023136"/>
    </source>
</evidence>
<evidence type="ECO:0000313" key="4">
    <source>
        <dbReference type="EMBL" id="PWG79174.1"/>
    </source>
</evidence>
<evidence type="ECO:0000256" key="3">
    <source>
        <dbReference type="ARBA" id="ARBA00023237"/>
    </source>
</evidence>
<organism evidence="4 5">
    <name type="scientific">Pararcticibacter amylolyticus</name>
    <dbReference type="NCBI Taxonomy" id="2173175"/>
    <lineage>
        <taxon>Bacteria</taxon>
        <taxon>Pseudomonadati</taxon>
        <taxon>Bacteroidota</taxon>
        <taxon>Sphingobacteriia</taxon>
        <taxon>Sphingobacteriales</taxon>
        <taxon>Sphingobacteriaceae</taxon>
        <taxon>Pararcticibacter</taxon>
    </lineage>
</organism>
<gene>
    <name evidence="4" type="ORF">DDR33_17945</name>
</gene>